<gene>
    <name evidence="2" type="ORF">PVL29_000006</name>
</gene>
<organism evidence="2 3">
    <name type="scientific">Vitis rotundifolia</name>
    <name type="common">Muscadine grape</name>
    <dbReference type="NCBI Taxonomy" id="103349"/>
    <lineage>
        <taxon>Eukaryota</taxon>
        <taxon>Viridiplantae</taxon>
        <taxon>Streptophyta</taxon>
        <taxon>Embryophyta</taxon>
        <taxon>Tracheophyta</taxon>
        <taxon>Spermatophyta</taxon>
        <taxon>Magnoliopsida</taxon>
        <taxon>eudicotyledons</taxon>
        <taxon>Gunneridae</taxon>
        <taxon>Pentapetalae</taxon>
        <taxon>rosids</taxon>
        <taxon>Vitales</taxon>
        <taxon>Vitaceae</taxon>
        <taxon>Viteae</taxon>
        <taxon>Vitis</taxon>
    </lineage>
</organism>
<dbReference type="PANTHER" id="PTHR33116">
    <property type="entry name" value="REVERSE TRANSCRIPTASE ZINC-BINDING DOMAIN-CONTAINING PROTEIN-RELATED-RELATED"/>
    <property type="match status" value="1"/>
</dbReference>
<dbReference type="InterPro" id="IPR043502">
    <property type="entry name" value="DNA/RNA_pol_sf"/>
</dbReference>
<accession>A0AA39AIJ4</accession>
<dbReference type="Pfam" id="PF00078">
    <property type="entry name" value="RVT_1"/>
    <property type="match status" value="1"/>
</dbReference>
<feature type="domain" description="Reverse transcriptase" evidence="1">
    <location>
        <begin position="114"/>
        <end position="394"/>
    </location>
</feature>
<dbReference type="AlphaFoldDB" id="A0AA39AIJ4"/>
<comment type="caution">
    <text evidence="2">The sequence shown here is derived from an EMBL/GenBank/DDBJ whole genome shotgun (WGS) entry which is preliminary data.</text>
</comment>
<dbReference type="Pfam" id="PF13966">
    <property type="entry name" value="zf-RVT"/>
    <property type="match status" value="1"/>
</dbReference>
<protein>
    <recommendedName>
        <fullName evidence="1">Reverse transcriptase domain-containing protein</fullName>
    </recommendedName>
</protein>
<name>A0AA39AIJ4_VITRO</name>
<dbReference type="CDD" id="cd01650">
    <property type="entry name" value="RT_nLTR_like"/>
    <property type="match status" value="1"/>
</dbReference>
<dbReference type="InterPro" id="IPR000477">
    <property type="entry name" value="RT_dom"/>
</dbReference>
<dbReference type="Proteomes" id="UP001168098">
    <property type="component" value="Unassembled WGS sequence"/>
</dbReference>
<sequence>MANARRRKNFLSSITVDGRKLTEESEIKEGVVNAFQNILAEKGGWRPSISGLPFSSLDSVQAGLLEDVFSVEEIQAAVFGLNGDKAPGPDGFTLAFWQFCWDIVKHEVMGFFAEFHSSGRFERSLNSTFIVLIPKKGGTDDLKDFRPISLVGSLYKILAKVLANRLKRVVGNVISNSQHAFVEGRQILDAVLIANEALDSRLKSAKGGIICKMDIEKAYDHVNWDFLLAILDKMGFGTRWVNWMRWCISSIRFSILLNGSPVGFFQSSRGLRQGDPLSPFLFILAMEALSSILKRALQGGFLEGFMAGGRGGEGVVVSHLLFADDTLVFCDASKVHVEVLSWAFMWFEAISGLKINLHKSELIPVGVVPNFEDLARALGCKVGSLPSCYLGLPLGAAFKSSRVWDVVEERFQKRLALWKRQYLSKGGRLTLVKSTLSSLPIYFMSLFIIPRKVSLRLEKIQRDFLWGGGASQSKPHLVNWSIVCMEKKDGGLGIRNLSKLNKALLGKWCWRFASEQDSLWKQVIVRKFGEEDGGWCSGDSRESHGVGLWKAIRKGWMEFSKRVAFKVGDGSRVRFWKDRLYYLASSKDAWVAQLWDQSGSLGYWNPVFTRLNNDWEMEEVETFFSRLHGHALRRGIEDVMSWRASKKDLFTVKSFFSSLTPCIGREFPSNLVWNPWVPKKVSFFAWEAIWGRILTMDQLKRRGWALPSRCYLCKADEESANHVLIHCPKAAMIWHLIFALFGVHWVLPNSIKETILGWNGTFVGKKRKKAWNAAPLCLFWTLWNERNRRIFEDTELADQAILRPFLYMFLDWVRVHVNRASWSIFDFIDWLGCK</sequence>
<dbReference type="PROSITE" id="PS50878">
    <property type="entry name" value="RT_POL"/>
    <property type="match status" value="1"/>
</dbReference>
<evidence type="ECO:0000313" key="3">
    <source>
        <dbReference type="Proteomes" id="UP001168098"/>
    </source>
</evidence>
<proteinExistence type="predicted"/>
<evidence type="ECO:0000313" key="2">
    <source>
        <dbReference type="EMBL" id="KAJ9707727.1"/>
    </source>
</evidence>
<dbReference type="InterPro" id="IPR026960">
    <property type="entry name" value="RVT-Znf"/>
</dbReference>
<reference evidence="2 3" key="1">
    <citation type="journal article" date="2023" name="BMC Biotechnol.">
        <title>Vitis rotundifolia cv Carlos genome sequencing.</title>
        <authorList>
            <person name="Huff M."/>
            <person name="Hulse-Kemp A."/>
            <person name="Scheffler B."/>
            <person name="Youngblood R."/>
            <person name="Simpson S."/>
            <person name="Babiker E."/>
            <person name="Staton M."/>
        </authorList>
    </citation>
    <scope>NUCLEOTIDE SEQUENCE [LARGE SCALE GENOMIC DNA]</scope>
    <source>
        <tissue evidence="2">Leaf</tissue>
    </source>
</reference>
<dbReference type="PANTHER" id="PTHR33116:SF78">
    <property type="entry name" value="OS12G0587133 PROTEIN"/>
    <property type="match status" value="1"/>
</dbReference>
<evidence type="ECO:0000259" key="1">
    <source>
        <dbReference type="PROSITE" id="PS50878"/>
    </source>
</evidence>
<keyword evidence="3" id="KW-1185">Reference proteome</keyword>
<dbReference type="EMBL" id="JARBHA010000001">
    <property type="protein sequence ID" value="KAJ9707727.1"/>
    <property type="molecule type" value="Genomic_DNA"/>
</dbReference>
<dbReference type="SUPFAM" id="SSF56672">
    <property type="entry name" value="DNA/RNA polymerases"/>
    <property type="match status" value="1"/>
</dbReference>